<dbReference type="Proteomes" id="UP001432168">
    <property type="component" value="Chromosome"/>
</dbReference>
<gene>
    <name evidence="1" type="ORF">OG929_00870</name>
</gene>
<proteinExistence type="predicted"/>
<name>A0ABZ1WMC3_9ACTN</name>
<evidence type="ECO:0000313" key="1">
    <source>
        <dbReference type="EMBL" id="WUT40903.1"/>
    </source>
</evidence>
<dbReference type="EMBL" id="CP109011">
    <property type="protein sequence ID" value="WUT40903.1"/>
    <property type="molecule type" value="Genomic_DNA"/>
</dbReference>
<evidence type="ECO:0000313" key="2">
    <source>
        <dbReference type="Proteomes" id="UP001432168"/>
    </source>
</evidence>
<reference evidence="1" key="1">
    <citation type="submission" date="2022-10" db="EMBL/GenBank/DDBJ databases">
        <title>The complete genomes of actinobacterial strains from the NBC collection.</title>
        <authorList>
            <person name="Joergensen T.S."/>
            <person name="Alvarez Arevalo M."/>
            <person name="Sterndorff E.B."/>
            <person name="Faurdal D."/>
            <person name="Vuksanovic O."/>
            <person name="Mourched A.-S."/>
            <person name="Charusanti P."/>
            <person name="Shaw S."/>
            <person name="Blin K."/>
            <person name="Weber T."/>
        </authorList>
    </citation>
    <scope>NUCLEOTIDE SEQUENCE</scope>
    <source>
        <strain evidence="1">NBC_00686</strain>
    </source>
</reference>
<keyword evidence="2" id="KW-1185">Reference proteome</keyword>
<protein>
    <recommendedName>
        <fullName evidence="3">PPM-type phosphatase domain-containing protein</fullName>
    </recommendedName>
</protein>
<organism evidence="1 2">
    <name type="scientific">Streptomyces pseudovenezuelae</name>
    <dbReference type="NCBI Taxonomy" id="67350"/>
    <lineage>
        <taxon>Bacteria</taxon>
        <taxon>Bacillati</taxon>
        <taxon>Actinomycetota</taxon>
        <taxon>Actinomycetes</taxon>
        <taxon>Kitasatosporales</taxon>
        <taxon>Streptomycetaceae</taxon>
        <taxon>Streptomyces</taxon>
        <taxon>Streptomyces aurantiacus group</taxon>
    </lineage>
</organism>
<dbReference type="RefSeq" id="WP_329257113.1">
    <property type="nucleotide sequence ID" value="NZ_CP109011.1"/>
</dbReference>
<sequence>MLVFCTDGLVETPGVDLDGSFSCLANHFAKADERDLDLLLYDAFGAAEPVGGRGPSVPCPRRP</sequence>
<accession>A0ABZ1WMC3</accession>
<evidence type="ECO:0008006" key="3">
    <source>
        <dbReference type="Google" id="ProtNLM"/>
    </source>
</evidence>